<comment type="caution">
    <text evidence="1">The sequence shown here is derived from an EMBL/GenBank/DDBJ whole genome shotgun (WGS) entry which is preliminary data.</text>
</comment>
<proteinExistence type="predicted"/>
<name>A0A2C9XPJ8_9ENTE</name>
<evidence type="ECO:0000313" key="2">
    <source>
        <dbReference type="Proteomes" id="UP000194933"/>
    </source>
</evidence>
<dbReference type="EMBL" id="NGMO01000001">
    <property type="protein sequence ID" value="OTP12091.1"/>
    <property type="molecule type" value="Genomic_DNA"/>
</dbReference>
<gene>
    <name evidence="1" type="ORF">A5844_000307</name>
</gene>
<sequence length="47" mass="5300">MEVIGSEEVILTHLNHLIQQNKSDTHHLGSIATAEWKYGRVSNRKAS</sequence>
<reference evidence="1 2" key="1">
    <citation type="submission" date="2017-05" db="EMBL/GenBank/DDBJ databases">
        <title>The Genome Sequence of Enterococcus sp. 10A9_DIV0425.</title>
        <authorList>
            <consortium name="The Broad Institute Genomics Platform"/>
            <consortium name="The Broad Institute Genomic Center for Infectious Diseases"/>
            <person name="Earl A."/>
            <person name="Manson A."/>
            <person name="Schwartman J."/>
            <person name="Gilmore M."/>
            <person name="Abouelleil A."/>
            <person name="Cao P."/>
            <person name="Chapman S."/>
            <person name="Cusick C."/>
            <person name="Shea T."/>
            <person name="Young S."/>
            <person name="Neafsey D."/>
            <person name="Nusbaum C."/>
            <person name="Birren B."/>
        </authorList>
    </citation>
    <scope>NUCLEOTIDE SEQUENCE [LARGE SCALE GENOMIC DNA]</scope>
    <source>
        <strain evidence="1 2">10A9_DIV0425</strain>
    </source>
</reference>
<protein>
    <submittedName>
        <fullName evidence="1">Uncharacterized protein</fullName>
    </submittedName>
</protein>
<keyword evidence="2" id="KW-1185">Reference proteome</keyword>
<dbReference type="Proteomes" id="UP000194933">
    <property type="component" value="Unassembled WGS sequence"/>
</dbReference>
<organism evidence="1 2">
    <name type="scientific">Candidatus Enterococcus wittei</name>
    <dbReference type="NCBI Taxonomy" id="1987383"/>
    <lineage>
        <taxon>Bacteria</taxon>
        <taxon>Bacillati</taxon>
        <taxon>Bacillota</taxon>
        <taxon>Bacilli</taxon>
        <taxon>Lactobacillales</taxon>
        <taxon>Enterococcaceae</taxon>
        <taxon>Enterococcus</taxon>
    </lineage>
</organism>
<accession>A0A2C9XPJ8</accession>
<evidence type="ECO:0000313" key="1">
    <source>
        <dbReference type="EMBL" id="OTP12091.1"/>
    </source>
</evidence>
<dbReference type="AlphaFoldDB" id="A0A2C9XPJ8"/>